<sequence>MYNLSSFKSVKEEKEDKSTTKAFATTSTLSLHIMFYENSVEAVSDSFKRENGMKKKKNGILKALKKVFIPSSVQNPFEFPRQQEGHSNVPEVMHFKASQGLLNPNASTTTSSNDQHSFEEAAQNGASSNNRQQQQQAPSNDEDQQPHSIISDSSFIQEQQPSTSAAGGQEDIFSSDNDEVLGVGFLLCALLF</sequence>
<dbReference type="Proteomes" id="UP000887579">
    <property type="component" value="Unplaced"/>
</dbReference>
<evidence type="ECO:0000313" key="1">
    <source>
        <dbReference type="Proteomes" id="UP000887579"/>
    </source>
</evidence>
<proteinExistence type="predicted"/>
<name>A0AC34GX15_9BILA</name>
<evidence type="ECO:0000313" key="2">
    <source>
        <dbReference type="WBParaSite" id="ES5_v2.g917.t1"/>
    </source>
</evidence>
<reference evidence="2" key="1">
    <citation type="submission" date="2022-11" db="UniProtKB">
        <authorList>
            <consortium name="WormBaseParasite"/>
        </authorList>
    </citation>
    <scope>IDENTIFICATION</scope>
</reference>
<protein>
    <submittedName>
        <fullName evidence="2">Uncharacterized protein</fullName>
    </submittedName>
</protein>
<accession>A0AC34GX15</accession>
<organism evidence="1 2">
    <name type="scientific">Panagrolaimus sp. ES5</name>
    <dbReference type="NCBI Taxonomy" id="591445"/>
    <lineage>
        <taxon>Eukaryota</taxon>
        <taxon>Metazoa</taxon>
        <taxon>Ecdysozoa</taxon>
        <taxon>Nematoda</taxon>
        <taxon>Chromadorea</taxon>
        <taxon>Rhabditida</taxon>
        <taxon>Tylenchina</taxon>
        <taxon>Panagrolaimomorpha</taxon>
        <taxon>Panagrolaimoidea</taxon>
        <taxon>Panagrolaimidae</taxon>
        <taxon>Panagrolaimus</taxon>
    </lineage>
</organism>
<dbReference type="WBParaSite" id="ES5_v2.g917.t1">
    <property type="protein sequence ID" value="ES5_v2.g917.t1"/>
    <property type="gene ID" value="ES5_v2.g917"/>
</dbReference>